<accession>A0AAU8FXG9</accession>
<organism evidence="1">
    <name type="scientific">Cellulosimicrobium sp. ES-005</name>
    <dbReference type="NCBI Taxonomy" id="3163031"/>
    <lineage>
        <taxon>Bacteria</taxon>
        <taxon>Bacillati</taxon>
        <taxon>Actinomycetota</taxon>
        <taxon>Actinomycetes</taxon>
        <taxon>Micrococcales</taxon>
        <taxon>Promicromonosporaceae</taxon>
        <taxon>Cellulosimicrobium</taxon>
    </lineage>
</organism>
<proteinExistence type="predicted"/>
<dbReference type="AlphaFoldDB" id="A0AAU8FXG9"/>
<name>A0AAU8FXG9_9MICO</name>
<gene>
    <name evidence="1" type="ORF">ABRQ22_14975</name>
</gene>
<evidence type="ECO:0000313" key="1">
    <source>
        <dbReference type="EMBL" id="XCH28888.1"/>
    </source>
</evidence>
<dbReference type="InterPro" id="IPR039452">
    <property type="entry name" value="DUF5403"/>
</dbReference>
<dbReference type="Pfam" id="PF17395">
    <property type="entry name" value="DUF5403"/>
    <property type="match status" value="1"/>
</dbReference>
<dbReference type="EMBL" id="CP159290">
    <property type="protein sequence ID" value="XCH28888.1"/>
    <property type="molecule type" value="Genomic_DNA"/>
</dbReference>
<dbReference type="RefSeq" id="WP_353707292.1">
    <property type="nucleotide sequence ID" value="NZ_CP159290.1"/>
</dbReference>
<sequence>MAEVFKYAEGASGRRKHQKVEAVVALHVDTRAAIRSTADDMARTASAVLAGHRHDGHAEILRLDGDIDSYVVLSDERGMGAAMSIEYGRADRLNDDGKLVGGMYGVAPLRTAAGLAAYRRKGA</sequence>
<protein>
    <submittedName>
        <fullName evidence="1">DUF5403 family protein</fullName>
    </submittedName>
</protein>
<reference evidence="1" key="1">
    <citation type="submission" date="2024-06" db="EMBL/GenBank/DDBJ databases">
        <title>Complete genome sequence of the cellulolytic actinobacterium, Cellulosimicrobium ES-005.</title>
        <authorList>
            <person name="Matthews C.T."/>
            <person name="Underwood K.D."/>
            <person name="Ghanchi K.M."/>
            <person name="Fields S.D."/>
            <person name="Gardner S.G."/>
        </authorList>
    </citation>
    <scope>NUCLEOTIDE SEQUENCE</scope>
    <source>
        <strain evidence="1">ES-005</strain>
    </source>
</reference>